<evidence type="ECO:0008006" key="5">
    <source>
        <dbReference type="Google" id="ProtNLM"/>
    </source>
</evidence>
<dbReference type="InterPro" id="IPR029162">
    <property type="entry name" value="InaF-motif"/>
</dbReference>
<gene>
    <name evidence="3" type="ORF">OUZ56_014855</name>
</gene>
<dbReference type="PANTHER" id="PTHR34929">
    <property type="entry name" value="ZGC:153157"/>
    <property type="match status" value="1"/>
</dbReference>
<feature type="transmembrane region" description="Helical" evidence="2">
    <location>
        <begin position="30"/>
        <end position="53"/>
    </location>
</feature>
<dbReference type="EMBL" id="JAOYFB010000038">
    <property type="protein sequence ID" value="KAK4025808.1"/>
    <property type="molecule type" value="Genomic_DNA"/>
</dbReference>
<name>A0ABR0AL22_9CRUS</name>
<dbReference type="Pfam" id="PF15018">
    <property type="entry name" value="InaF-motif"/>
    <property type="match status" value="1"/>
</dbReference>
<keyword evidence="2" id="KW-0812">Transmembrane</keyword>
<evidence type="ECO:0000256" key="1">
    <source>
        <dbReference type="SAM" id="MobiDB-lite"/>
    </source>
</evidence>
<keyword evidence="2" id="KW-1133">Transmembrane helix</keyword>
<protein>
    <recommendedName>
        <fullName evidence="5">InaF motif containing 2</fullName>
    </recommendedName>
</protein>
<proteinExistence type="predicted"/>
<keyword evidence="2" id="KW-0472">Membrane</keyword>
<reference evidence="3 4" key="1">
    <citation type="journal article" date="2023" name="Nucleic Acids Res.">
        <title>The hologenome of Daphnia magna reveals possible DNA methylation and microbiome-mediated evolution of the host genome.</title>
        <authorList>
            <person name="Chaturvedi A."/>
            <person name="Li X."/>
            <person name="Dhandapani V."/>
            <person name="Marshall H."/>
            <person name="Kissane S."/>
            <person name="Cuenca-Cambronero M."/>
            <person name="Asole G."/>
            <person name="Calvet F."/>
            <person name="Ruiz-Romero M."/>
            <person name="Marangio P."/>
            <person name="Guigo R."/>
            <person name="Rago D."/>
            <person name="Mirbahai L."/>
            <person name="Eastwood N."/>
            <person name="Colbourne J.K."/>
            <person name="Zhou J."/>
            <person name="Mallon E."/>
            <person name="Orsini L."/>
        </authorList>
    </citation>
    <scope>NUCLEOTIDE SEQUENCE [LARGE SCALE GENOMIC DNA]</scope>
    <source>
        <strain evidence="3">LRV0_1</strain>
    </source>
</reference>
<accession>A0ABR0AL22</accession>
<feature type="region of interest" description="Disordered" evidence="1">
    <location>
        <begin position="64"/>
        <end position="85"/>
    </location>
</feature>
<evidence type="ECO:0000313" key="4">
    <source>
        <dbReference type="Proteomes" id="UP001234178"/>
    </source>
</evidence>
<comment type="caution">
    <text evidence="3">The sequence shown here is derived from an EMBL/GenBank/DDBJ whole genome shotgun (WGS) entry which is preliminary data.</text>
</comment>
<feature type="compositionally biased region" description="Low complexity" evidence="1">
    <location>
        <begin position="76"/>
        <end position="85"/>
    </location>
</feature>
<dbReference type="PANTHER" id="PTHR34929:SF1">
    <property type="entry name" value="INAF MOTIF CONTAINING 2"/>
    <property type="match status" value="1"/>
</dbReference>
<dbReference type="Proteomes" id="UP001234178">
    <property type="component" value="Unassembled WGS sequence"/>
</dbReference>
<organism evidence="3 4">
    <name type="scientific">Daphnia magna</name>
    <dbReference type="NCBI Taxonomy" id="35525"/>
    <lineage>
        <taxon>Eukaryota</taxon>
        <taxon>Metazoa</taxon>
        <taxon>Ecdysozoa</taxon>
        <taxon>Arthropoda</taxon>
        <taxon>Crustacea</taxon>
        <taxon>Branchiopoda</taxon>
        <taxon>Diplostraca</taxon>
        <taxon>Cladocera</taxon>
        <taxon>Anomopoda</taxon>
        <taxon>Daphniidae</taxon>
        <taxon>Daphnia</taxon>
    </lineage>
</organism>
<evidence type="ECO:0000313" key="3">
    <source>
        <dbReference type="EMBL" id="KAK4025808.1"/>
    </source>
</evidence>
<sequence>MEAGAGGSGEASPENKAAAAKNRNEKFIRLITVIAYFCSVSGAAVMLSLYYIFLWDPDPRSNHAAFQEPDSAYTPSSRSQLSSLSTSASPLLRHLIGDHTVTGFPFGMDGMVGSFSWSCAAGVIIDSRLDEDDVNGRSASERYIAKQPTG</sequence>
<evidence type="ECO:0000256" key="2">
    <source>
        <dbReference type="SAM" id="Phobius"/>
    </source>
</evidence>
<keyword evidence="4" id="KW-1185">Reference proteome</keyword>